<dbReference type="Proteomes" id="UP000077469">
    <property type="component" value="Chromosome"/>
</dbReference>
<dbReference type="InterPro" id="IPR004839">
    <property type="entry name" value="Aminotransferase_I/II_large"/>
</dbReference>
<comment type="cofactor">
    <cofactor evidence="1">
        <name>pyridoxal 5'-phosphate</name>
        <dbReference type="ChEBI" id="CHEBI:597326"/>
    </cofactor>
</comment>
<keyword evidence="7" id="KW-0808">Transferase</keyword>
<dbReference type="EC" id="4.4.1.13" evidence="2"/>
<dbReference type="GO" id="GO:0047804">
    <property type="term" value="F:cysteine-S-conjugate beta-lyase activity"/>
    <property type="evidence" value="ECO:0007669"/>
    <property type="project" value="UniProtKB-EC"/>
</dbReference>
<evidence type="ECO:0000259" key="6">
    <source>
        <dbReference type="Pfam" id="PF00155"/>
    </source>
</evidence>
<dbReference type="CDD" id="cd00609">
    <property type="entry name" value="AAT_like"/>
    <property type="match status" value="1"/>
</dbReference>
<dbReference type="PATRIC" id="fig|1123384.7.peg.1902"/>
<evidence type="ECO:0000256" key="1">
    <source>
        <dbReference type="ARBA" id="ARBA00001933"/>
    </source>
</evidence>
<name>A0A0X1KT11_9THEM</name>
<evidence type="ECO:0000256" key="5">
    <source>
        <dbReference type="ARBA" id="ARBA00037974"/>
    </source>
</evidence>
<dbReference type="Pfam" id="PF00155">
    <property type="entry name" value="Aminotran_1_2"/>
    <property type="match status" value="1"/>
</dbReference>
<dbReference type="InterPro" id="IPR015422">
    <property type="entry name" value="PyrdxlP-dep_Trfase_small"/>
</dbReference>
<dbReference type="InterPro" id="IPR027619">
    <property type="entry name" value="C-S_lyase_PatB-like"/>
</dbReference>
<sequence length="391" mass="45377">MLVQIEYVDRSHSNCVKYDAIRAKYGDDVLPAWIADMDVKVCPNMLEAFRKRVEHAVFGYTFRPSEYYEAIAQWYEKRHGFSVEKSWIVDGPNVMPMMALFINVLTEPNDEIVIQPPVYPPFFNVIRRNKRRIVENRLKRVNDRYVMDLEDLEGTLSRRKIKLIILSNPHNPVGRAWMYEELKELAQLCSRYGTIIISDEIHADIVYEPFRFTTILKAGLENVIVLNSAGKSFNVPGLTNGYGIVPNEKLRKLYNEALEAFELTTPNIFGALALQIAYTECEEWLRALLQKLRQNRDFAYSFIKQNMPLIDVPLPEATFLMWLDCSNLGLENPQKFFLEKAKVYLNNGADFGEPKGVRLNFACCPENLKKILESLKRAYDLLTRFGRDFEC</sequence>
<dbReference type="InterPro" id="IPR051798">
    <property type="entry name" value="Class-II_PLP-Dep_Aminotrans"/>
</dbReference>
<dbReference type="InterPro" id="IPR015424">
    <property type="entry name" value="PyrdxlP-dep_Trfase"/>
</dbReference>
<evidence type="ECO:0000256" key="4">
    <source>
        <dbReference type="ARBA" id="ARBA00023239"/>
    </source>
</evidence>
<evidence type="ECO:0000256" key="3">
    <source>
        <dbReference type="ARBA" id="ARBA00022898"/>
    </source>
</evidence>
<accession>A0A0X1KT11</accession>
<dbReference type="NCBIfam" id="TIGR04350">
    <property type="entry name" value="C_S_lyase_PatB"/>
    <property type="match status" value="1"/>
</dbReference>
<proteinExistence type="inferred from homology"/>
<dbReference type="InterPro" id="IPR015421">
    <property type="entry name" value="PyrdxlP-dep_Trfase_major"/>
</dbReference>
<dbReference type="Gene3D" id="3.40.640.10">
    <property type="entry name" value="Type I PLP-dependent aspartate aminotransferase-like (Major domain)"/>
    <property type="match status" value="1"/>
</dbReference>
<reference evidence="7 8" key="1">
    <citation type="submission" date="2014-01" db="EMBL/GenBank/DDBJ databases">
        <title>Genome sequencing of Thermotog hypogea.</title>
        <authorList>
            <person name="Zhang X."/>
            <person name="Alvare G."/>
            <person name="Fristensky B."/>
            <person name="Chen L."/>
            <person name="Suen T."/>
            <person name="Chen Q."/>
            <person name="Ma K."/>
        </authorList>
    </citation>
    <scope>NUCLEOTIDE SEQUENCE [LARGE SCALE GENOMIC DNA]</scope>
    <source>
        <strain evidence="7 8">DSM 11164</strain>
    </source>
</reference>
<keyword evidence="3" id="KW-0663">Pyridoxal phosphate</keyword>
<dbReference type="PANTHER" id="PTHR43525">
    <property type="entry name" value="PROTEIN MALY"/>
    <property type="match status" value="1"/>
</dbReference>
<dbReference type="OrthoDB" id="9802872at2"/>
<dbReference type="GO" id="GO:0008483">
    <property type="term" value="F:transaminase activity"/>
    <property type="evidence" value="ECO:0007669"/>
    <property type="project" value="UniProtKB-KW"/>
</dbReference>
<evidence type="ECO:0000313" key="7">
    <source>
        <dbReference type="EMBL" id="AJC74361.1"/>
    </source>
</evidence>
<keyword evidence="8" id="KW-1185">Reference proteome</keyword>
<keyword evidence="4" id="KW-0456">Lyase</keyword>
<protein>
    <recommendedName>
        <fullName evidence="2">cysteine-S-conjugate beta-lyase</fullName>
        <ecNumber evidence="2">4.4.1.13</ecNumber>
    </recommendedName>
</protein>
<comment type="similarity">
    <text evidence="5">Belongs to the class-II pyridoxal-phosphate-dependent aminotransferase family. MalY/PatB cystathionine beta-lyase subfamily.</text>
</comment>
<organism evidence="7 8">
    <name type="scientific">Pseudothermotoga hypogea DSM 11164 = NBRC 106472</name>
    <dbReference type="NCBI Taxonomy" id="1123384"/>
    <lineage>
        <taxon>Bacteria</taxon>
        <taxon>Thermotogati</taxon>
        <taxon>Thermotogota</taxon>
        <taxon>Thermotogae</taxon>
        <taxon>Thermotogales</taxon>
        <taxon>Thermotogaceae</taxon>
        <taxon>Pseudothermotoga</taxon>
    </lineage>
</organism>
<keyword evidence="7" id="KW-0032">Aminotransferase</keyword>
<evidence type="ECO:0000313" key="8">
    <source>
        <dbReference type="Proteomes" id="UP000077469"/>
    </source>
</evidence>
<dbReference type="STRING" id="1123384.AJ81_09455"/>
<dbReference type="EMBL" id="CP007141">
    <property type="protein sequence ID" value="AJC74361.1"/>
    <property type="molecule type" value="Genomic_DNA"/>
</dbReference>
<feature type="domain" description="Aminotransferase class I/classII large" evidence="6">
    <location>
        <begin position="41"/>
        <end position="375"/>
    </location>
</feature>
<dbReference type="Gene3D" id="3.90.1150.10">
    <property type="entry name" value="Aspartate Aminotransferase, domain 1"/>
    <property type="match status" value="1"/>
</dbReference>
<gene>
    <name evidence="7" type="ORF">AJ81_09455</name>
</gene>
<dbReference type="PaxDb" id="1123384-AJ81_09455"/>
<dbReference type="SUPFAM" id="SSF53383">
    <property type="entry name" value="PLP-dependent transferases"/>
    <property type="match status" value="1"/>
</dbReference>
<dbReference type="GO" id="GO:0030170">
    <property type="term" value="F:pyridoxal phosphate binding"/>
    <property type="evidence" value="ECO:0007669"/>
    <property type="project" value="InterPro"/>
</dbReference>
<dbReference type="AlphaFoldDB" id="A0A0X1KT11"/>
<evidence type="ECO:0000256" key="2">
    <source>
        <dbReference type="ARBA" id="ARBA00012224"/>
    </source>
</evidence>
<dbReference type="PANTHER" id="PTHR43525:SF1">
    <property type="entry name" value="PROTEIN MALY"/>
    <property type="match status" value="1"/>
</dbReference>
<dbReference type="KEGG" id="phy:AJ81_09455"/>